<keyword evidence="1" id="KW-0812">Transmembrane</keyword>
<evidence type="ECO:0000256" key="1">
    <source>
        <dbReference type="SAM" id="Phobius"/>
    </source>
</evidence>
<feature type="transmembrane region" description="Helical" evidence="1">
    <location>
        <begin position="117"/>
        <end position="134"/>
    </location>
</feature>
<accession>A0A2T0RVS1</accession>
<gene>
    <name evidence="3" type="ORF">CLV78_102330</name>
</gene>
<feature type="transmembrane region" description="Helical" evidence="1">
    <location>
        <begin position="50"/>
        <end position="74"/>
    </location>
</feature>
<feature type="transmembrane region" description="Helical" evidence="1">
    <location>
        <begin position="95"/>
        <end position="111"/>
    </location>
</feature>
<feature type="transmembrane region" description="Helical" evidence="1">
    <location>
        <begin position="143"/>
        <end position="161"/>
    </location>
</feature>
<protein>
    <recommendedName>
        <fullName evidence="2">DUF1468 domain-containing protein</fullName>
    </recommendedName>
</protein>
<feature type="transmembrane region" description="Helical" evidence="1">
    <location>
        <begin position="12"/>
        <end position="30"/>
    </location>
</feature>
<dbReference type="EMBL" id="PVTD01000002">
    <property type="protein sequence ID" value="PRY25153.1"/>
    <property type="molecule type" value="Genomic_DNA"/>
</dbReference>
<feature type="transmembrane region" description="Helical" evidence="1">
    <location>
        <begin position="200"/>
        <end position="218"/>
    </location>
</feature>
<dbReference type="RefSeq" id="WP_106204080.1">
    <property type="nucleotide sequence ID" value="NZ_PVTD01000002.1"/>
</dbReference>
<dbReference type="OrthoDB" id="7824936at2"/>
<proteinExistence type="predicted"/>
<dbReference type="InterPro" id="IPR009936">
    <property type="entry name" value="DUF1468"/>
</dbReference>
<feature type="domain" description="DUF1468" evidence="2">
    <location>
        <begin position="13"/>
        <end position="156"/>
    </location>
</feature>
<name>A0A2T0RVS1_9RHOB</name>
<keyword evidence="4" id="KW-1185">Reference proteome</keyword>
<keyword evidence="1" id="KW-0472">Membrane</keyword>
<dbReference type="Pfam" id="PF07331">
    <property type="entry name" value="TctB"/>
    <property type="match status" value="1"/>
</dbReference>
<organism evidence="3 4">
    <name type="scientific">Aliiruegeria haliotis</name>
    <dbReference type="NCBI Taxonomy" id="1280846"/>
    <lineage>
        <taxon>Bacteria</taxon>
        <taxon>Pseudomonadati</taxon>
        <taxon>Pseudomonadota</taxon>
        <taxon>Alphaproteobacteria</taxon>
        <taxon>Rhodobacterales</taxon>
        <taxon>Roseobacteraceae</taxon>
        <taxon>Aliiruegeria</taxon>
    </lineage>
</organism>
<dbReference type="AlphaFoldDB" id="A0A2T0RVS1"/>
<evidence type="ECO:0000313" key="3">
    <source>
        <dbReference type="EMBL" id="PRY25153.1"/>
    </source>
</evidence>
<feature type="transmembrane region" description="Helical" evidence="1">
    <location>
        <begin position="173"/>
        <end position="188"/>
    </location>
</feature>
<sequence length="247" mass="27659">MEDKTALRARDFWTSLILIALSVFFLWRTTHIPFFDTQTAGVASGDWFNSAAVVPYGIFGLMLLCSLGLLAISIKDGGAERALHGAGVGWERNEIVRMGSIAIILFFYIFALVPRVDFVICSALLISALVYGFHDGHRDRMKIAAAVVAAAGLYALVMNFPQSQWAKPHDDDWVTLALWAGLTIYTLLRHRSEYAIRIAPWMAVLVPLVLVLAMAFGFRQNVPNRAGLLFSQIEYHYYVTLKPMWSK</sequence>
<reference evidence="3 4" key="1">
    <citation type="submission" date="2018-03" db="EMBL/GenBank/DDBJ databases">
        <title>Genomic Encyclopedia of Archaeal and Bacterial Type Strains, Phase II (KMG-II): from individual species to whole genera.</title>
        <authorList>
            <person name="Goeker M."/>
        </authorList>
    </citation>
    <scope>NUCLEOTIDE SEQUENCE [LARGE SCALE GENOMIC DNA]</scope>
    <source>
        <strain evidence="3 4">DSM 29328</strain>
    </source>
</reference>
<evidence type="ECO:0000313" key="4">
    <source>
        <dbReference type="Proteomes" id="UP000239480"/>
    </source>
</evidence>
<keyword evidence="1" id="KW-1133">Transmembrane helix</keyword>
<comment type="caution">
    <text evidence="3">The sequence shown here is derived from an EMBL/GenBank/DDBJ whole genome shotgun (WGS) entry which is preliminary data.</text>
</comment>
<dbReference type="Proteomes" id="UP000239480">
    <property type="component" value="Unassembled WGS sequence"/>
</dbReference>
<evidence type="ECO:0000259" key="2">
    <source>
        <dbReference type="Pfam" id="PF07331"/>
    </source>
</evidence>